<protein>
    <submittedName>
        <fullName evidence="2">Uncharacterized protein</fullName>
    </submittedName>
</protein>
<evidence type="ECO:0000313" key="3">
    <source>
        <dbReference type="Proteomes" id="UP000324897"/>
    </source>
</evidence>
<comment type="caution">
    <text evidence="2">The sequence shown here is derived from an EMBL/GenBank/DDBJ whole genome shotgun (WGS) entry which is preliminary data.</text>
</comment>
<keyword evidence="3" id="KW-1185">Reference proteome</keyword>
<dbReference type="Gramene" id="TVU42987">
    <property type="protein sequence ID" value="TVU42987"/>
    <property type="gene ID" value="EJB05_09416"/>
</dbReference>
<accession>A0A5J9W4X5</accession>
<name>A0A5J9W4X5_9POAL</name>
<feature type="region of interest" description="Disordered" evidence="1">
    <location>
        <begin position="58"/>
        <end position="79"/>
    </location>
</feature>
<sequence length="79" mass="8301">MATLATQLRDKFFGLVGCITSCGRAGDGHKDAAGAMEPMSAPAQHLELFDEVGHVEIRSRGGAPKPNGGSTDHHNEDDI</sequence>
<dbReference type="EMBL" id="RWGY01000005">
    <property type="protein sequence ID" value="TVU42987.1"/>
    <property type="molecule type" value="Genomic_DNA"/>
</dbReference>
<gene>
    <name evidence="2" type="ORF">EJB05_09416</name>
</gene>
<dbReference type="OrthoDB" id="657188at2759"/>
<dbReference type="Proteomes" id="UP000324897">
    <property type="component" value="Unassembled WGS sequence"/>
</dbReference>
<evidence type="ECO:0000256" key="1">
    <source>
        <dbReference type="SAM" id="MobiDB-lite"/>
    </source>
</evidence>
<organism evidence="2 3">
    <name type="scientific">Eragrostis curvula</name>
    <name type="common">weeping love grass</name>
    <dbReference type="NCBI Taxonomy" id="38414"/>
    <lineage>
        <taxon>Eukaryota</taxon>
        <taxon>Viridiplantae</taxon>
        <taxon>Streptophyta</taxon>
        <taxon>Embryophyta</taxon>
        <taxon>Tracheophyta</taxon>
        <taxon>Spermatophyta</taxon>
        <taxon>Magnoliopsida</taxon>
        <taxon>Liliopsida</taxon>
        <taxon>Poales</taxon>
        <taxon>Poaceae</taxon>
        <taxon>PACMAD clade</taxon>
        <taxon>Chloridoideae</taxon>
        <taxon>Eragrostideae</taxon>
        <taxon>Eragrostidinae</taxon>
        <taxon>Eragrostis</taxon>
    </lineage>
</organism>
<evidence type="ECO:0000313" key="2">
    <source>
        <dbReference type="EMBL" id="TVU42987.1"/>
    </source>
</evidence>
<proteinExistence type="predicted"/>
<dbReference type="AlphaFoldDB" id="A0A5J9W4X5"/>
<reference evidence="2 3" key="1">
    <citation type="journal article" date="2019" name="Sci. Rep.">
        <title>A high-quality genome of Eragrostis curvula grass provides insights into Poaceae evolution and supports new strategies to enhance forage quality.</title>
        <authorList>
            <person name="Carballo J."/>
            <person name="Santos B.A.C.M."/>
            <person name="Zappacosta D."/>
            <person name="Garbus I."/>
            <person name="Selva J.P."/>
            <person name="Gallo C.A."/>
            <person name="Diaz A."/>
            <person name="Albertini E."/>
            <person name="Caccamo M."/>
            <person name="Echenique V."/>
        </authorList>
    </citation>
    <scope>NUCLEOTIDE SEQUENCE [LARGE SCALE GENOMIC DNA]</scope>
    <source>
        <strain evidence="3">cv. Victoria</strain>
        <tissue evidence="2">Leaf</tissue>
    </source>
</reference>